<evidence type="ECO:0000313" key="4">
    <source>
        <dbReference type="Proteomes" id="UP000619265"/>
    </source>
</evidence>
<organism evidence="3 4">
    <name type="scientific">Juglans regia</name>
    <name type="common">English walnut</name>
    <dbReference type="NCBI Taxonomy" id="51240"/>
    <lineage>
        <taxon>Eukaryota</taxon>
        <taxon>Viridiplantae</taxon>
        <taxon>Streptophyta</taxon>
        <taxon>Embryophyta</taxon>
        <taxon>Tracheophyta</taxon>
        <taxon>Spermatophyta</taxon>
        <taxon>Magnoliopsida</taxon>
        <taxon>eudicotyledons</taxon>
        <taxon>Gunneridae</taxon>
        <taxon>Pentapetalae</taxon>
        <taxon>rosids</taxon>
        <taxon>fabids</taxon>
        <taxon>Fagales</taxon>
        <taxon>Juglandaceae</taxon>
        <taxon>Juglans</taxon>
    </lineage>
</organism>
<gene>
    <name evidence="3" type="ORF">F2P56_017180</name>
</gene>
<accession>A0A834CT74</accession>
<evidence type="ECO:0000256" key="1">
    <source>
        <dbReference type="SAM" id="MobiDB-lite"/>
    </source>
</evidence>
<comment type="caution">
    <text evidence="3">The sequence shown here is derived from an EMBL/GenBank/DDBJ whole genome shotgun (WGS) entry which is preliminary data.</text>
</comment>
<dbReference type="AlphaFoldDB" id="A0A834CT74"/>
<dbReference type="PANTHER" id="PTHR33513">
    <property type="entry name" value="OS06G0523300 PROTEIN"/>
    <property type="match status" value="1"/>
</dbReference>
<protein>
    <recommendedName>
        <fullName evidence="2">DUF7722 domain-containing protein</fullName>
    </recommendedName>
</protein>
<proteinExistence type="predicted"/>
<name>A0A834CT74_JUGRE</name>
<dbReference type="InterPro" id="IPR056139">
    <property type="entry name" value="DUF7722"/>
</dbReference>
<reference evidence="3" key="1">
    <citation type="submission" date="2015-10" db="EMBL/GenBank/DDBJ databases">
        <authorList>
            <person name="Martinez-Garcia P.J."/>
            <person name="Crepeau M.W."/>
            <person name="Puiu D."/>
            <person name="Gonzalez-Ibeas D."/>
            <person name="Whalen J."/>
            <person name="Stevens K."/>
            <person name="Paul R."/>
            <person name="Butterfield T."/>
            <person name="Britton M."/>
            <person name="Reagan R."/>
            <person name="Chakraborty S."/>
            <person name="Walawage S.L."/>
            <person name="Vasquez-Gross H.A."/>
            <person name="Cardeno C."/>
            <person name="Famula R."/>
            <person name="Pratt K."/>
            <person name="Kuruganti S."/>
            <person name="Aradhya M.K."/>
            <person name="Leslie C.A."/>
            <person name="Dandekar A.M."/>
            <person name="Salzberg S.L."/>
            <person name="Wegrzyn J.L."/>
            <person name="Langley C.H."/>
            <person name="Neale D.B."/>
        </authorList>
    </citation>
    <scope>NUCLEOTIDE SEQUENCE</scope>
    <source>
        <tissue evidence="3">Leaves</tissue>
    </source>
</reference>
<reference evidence="3" key="2">
    <citation type="submission" date="2020-03" db="EMBL/GenBank/DDBJ databases">
        <title>Walnut 2.0.</title>
        <authorList>
            <person name="Marrano A."/>
            <person name="Britton M."/>
            <person name="Zimin A.V."/>
            <person name="Zaini P.A."/>
            <person name="Workman R."/>
            <person name="Puiu D."/>
            <person name="Bianco L."/>
            <person name="Allen B.J."/>
            <person name="Troggio M."/>
            <person name="Leslie C.A."/>
            <person name="Timp W."/>
            <person name="Dendekar A."/>
            <person name="Salzberg S.L."/>
            <person name="Neale D.B."/>
        </authorList>
    </citation>
    <scope>NUCLEOTIDE SEQUENCE</scope>
    <source>
        <tissue evidence="3">Leaves</tissue>
    </source>
</reference>
<evidence type="ECO:0000313" key="3">
    <source>
        <dbReference type="EMBL" id="KAF5467350.1"/>
    </source>
</evidence>
<dbReference type="Gramene" id="Jr07_37090_p1">
    <property type="protein sequence ID" value="cds.Jr07_37090_p1"/>
    <property type="gene ID" value="Jr07_37090"/>
</dbReference>
<sequence length="119" mass="14217">MCTQLHPQKQKPSACMRTLVREKIKIKMENRKKNGVSFFQMPLHYPRYSRKEYLEMPEWKLDRLLAEYGLSAHGDLAYKREFAMGSFLWPDWKHYHSKSSPCDLNFKNSTSPLSNKKFK</sequence>
<dbReference type="EMBL" id="LIHL02000007">
    <property type="protein sequence ID" value="KAF5467350.1"/>
    <property type="molecule type" value="Genomic_DNA"/>
</dbReference>
<evidence type="ECO:0000259" key="2">
    <source>
        <dbReference type="Pfam" id="PF24847"/>
    </source>
</evidence>
<dbReference type="Pfam" id="PF24847">
    <property type="entry name" value="DUF7722"/>
    <property type="match status" value="1"/>
</dbReference>
<feature type="domain" description="DUF7722" evidence="2">
    <location>
        <begin position="45"/>
        <end position="90"/>
    </location>
</feature>
<dbReference type="PANTHER" id="PTHR33513:SF45">
    <property type="entry name" value="CYTOPLASMIC TRNA 2-THIOLATION PROTEIN"/>
    <property type="match status" value="1"/>
</dbReference>
<dbReference type="Proteomes" id="UP000619265">
    <property type="component" value="Unassembled WGS sequence"/>
</dbReference>
<feature type="region of interest" description="Disordered" evidence="1">
    <location>
        <begin position="98"/>
        <end position="119"/>
    </location>
</feature>